<feature type="domain" description="Major facilitator superfamily (MFS) profile" evidence="6">
    <location>
        <begin position="1"/>
        <end position="418"/>
    </location>
</feature>
<feature type="transmembrane region" description="Helical" evidence="5">
    <location>
        <begin position="200"/>
        <end position="220"/>
    </location>
</feature>
<evidence type="ECO:0000313" key="7">
    <source>
        <dbReference type="EMBL" id="TXK06658.1"/>
    </source>
</evidence>
<comment type="subcellular location">
    <subcellularLocation>
        <location evidence="1">Cell membrane</location>
        <topology evidence="1">Multi-pass membrane protein</topology>
    </subcellularLocation>
</comment>
<evidence type="ECO:0000313" key="8">
    <source>
        <dbReference type="Proteomes" id="UP000321196"/>
    </source>
</evidence>
<evidence type="ECO:0000259" key="6">
    <source>
        <dbReference type="PROSITE" id="PS50850"/>
    </source>
</evidence>
<dbReference type="PROSITE" id="PS50850">
    <property type="entry name" value="MFS"/>
    <property type="match status" value="1"/>
</dbReference>
<dbReference type="GO" id="GO:0005886">
    <property type="term" value="C:plasma membrane"/>
    <property type="evidence" value="ECO:0007669"/>
    <property type="project" value="UniProtKB-SubCell"/>
</dbReference>
<evidence type="ECO:0000256" key="2">
    <source>
        <dbReference type="ARBA" id="ARBA00022692"/>
    </source>
</evidence>
<dbReference type="GO" id="GO:0022857">
    <property type="term" value="F:transmembrane transporter activity"/>
    <property type="evidence" value="ECO:0007669"/>
    <property type="project" value="InterPro"/>
</dbReference>
<dbReference type="AlphaFoldDB" id="A0A5C8HU12"/>
<feature type="transmembrane region" description="Helical" evidence="5">
    <location>
        <begin position="389"/>
        <end position="408"/>
    </location>
</feature>
<evidence type="ECO:0000256" key="5">
    <source>
        <dbReference type="SAM" id="Phobius"/>
    </source>
</evidence>
<name>A0A5C8HU12_9MICO</name>
<evidence type="ECO:0000256" key="3">
    <source>
        <dbReference type="ARBA" id="ARBA00022989"/>
    </source>
</evidence>
<keyword evidence="4 5" id="KW-0472">Membrane</keyword>
<dbReference type="EMBL" id="VRSW01000001">
    <property type="protein sequence ID" value="TXK06658.1"/>
    <property type="molecule type" value="Genomic_DNA"/>
</dbReference>
<feature type="transmembrane region" description="Helical" evidence="5">
    <location>
        <begin position="69"/>
        <end position="90"/>
    </location>
</feature>
<evidence type="ECO:0000256" key="1">
    <source>
        <dbReference type="ARBA" id="ARBA00004651"/>
    </source>
</evidence>
<keyword evidence="3 5" id="KW-1133">Transmembrane helix</keyword>
<reference evidence="7 8" key="1">
    <citation type="submission" date="2019-08" db="EMBL/GenBank/DDBJ databases">
        <authorList>
            <person name="Dong K."/>
        </authorList>
    </citation>
    <scope>NUCLEOTIDE SEQUENCE [LARGE SCALE GENOMIC DNA]</scope>
    <source>
        <strain evidence="7 8">M4-8</strain>
    </source>
</reference>
<dbReference type="Proteomes" id="UP000321196">
    <property type="component" value="Unassembled WGS sequence"/>
</dbReference>
<dbReference type="OrthoDB" id="9778875at2"/>
<dbReference type="PRINTS" id="PR01036">
    <property type="entry name" value="TCRTETB"/>
</dbReference>
<dbReference type="Gene3D" id="1.20.1250.20">
    <property type="entry name" value="MFS general substrate transporter like domains"/>
    <property type="match status" value="2"/>
</dbReference>
<dbReference type="InterPro" id="IPR020846">
    <property type="entry name" value="MFS_dom"/>
</dbReference>
<feature type="transmembrane region" description="Helical" evidence="5">
    <location>
        <begin position="102"/>
        <end position="124"/>
    </location>
</feature>
<feature type="transmembrane region" description="Helical" evidence="5">
    <location>
        <begin position="12"/>
        <end position="35"/>
    </location>
</feature>
<gene>
    <name evidence="7" type="ORF">FVP60_01115</name>
</gene>
<comment type="caution">
    <text evidence="7">The sequence shown here is derived from an EMBL/GenBank/DDBJ whole genome shotgun (WGS) entry which is preliminary data.</text>
</comment>
<keyword evidence="2 5" id="KW-0812">Transmembrane</keyword>
<evidence type="ECO:0000256" key="4">
    <source>
        <dbReference type="ARBA" id="ARBA00023136"/>
    </source>
</evidence>
<feature type="transmembrane region" description="Helical" evidence="5">
    <location>
        <begin position="361"/>
        <end position="383"/>
    </location>
</feature>
<keyword evidence="8" id="KW-1185">Reference proteome</keyword>
<feature type="transmembrane region" description="Helical" evidence="5">
    <location>
        <begin position="169"/>
        <end position="188"/>
    </location>
</feature>
<proteinExistence type="predicted"/>
<organism evidence="7 8">
    <name type="scientific">Microbacterium mitrae</name>
    <dbReference type="NCBI Taxonomy" id="664640"/>
    <lineage>
        <taxon>Bacteria</taxon>
        <taxon>Bacillati</taxon>
        <taxon>Actinomycetota</taxon>
        <taxon>Actinomycetes</taxon>
        <taxon>Micrococcales</taxon>
        <taxon>Microbacteriaceae</taxon>
        <taxon>Microbacterium</taxon>
    </lineage>
</organism>
<feature type="transmembrane region" description="Helical" evidence="5">
    <location>
        <begin position="266"/>
        <end position="285"/>
    </location>
</feature>
<feature type="transmembrane region" description="Helical" evidence="5">
    <location>
        <begin position="130"/>
        <end position="149"/>
    </location>
</feature>
<sequence>MPVVSADLDGEALYAVAFAGTLATSVIGMVVTGLWSDRSGPVVPLYAAVGLFAAGLLIAGFAGTMELLVLGRLIQGLGIGGQTVALYVVVARVYPADLHGRVFALFSAAWVVPSLIGPFLAGAVAEYLHWRWVFLGVAVLTVIAFILVASRLRGVDLSGTEQQEPSRRVLGRVALAIVVAALAVTLSLTGRVSKDFGATTGWLVAAATLVALAIAVRPLLPRGALVARRGLPSVIVMRGLIAGTLFGAEVYVPLLLTSEYGFGPTMAGLALTVAAIAWAVAAEMQGRYGDRLGNERIAMIGLSLLAFATIVGATTALLHLPAAVLITAWAFAGGGVGLMYPRLTVLTLAYSTKENQGFNSAALSISDSLGSSAAIALMGLIFISLGSAQLAFGMVFVAATALAALALVPGLRLTQVPEQPAAPRTVVVSDGT</sequence>
<feature type="transmembrane region" description="Helical" evidence="5">
    <location>
        <begin position="297"/>
        <end position="316"/>
    </location>
</feature>
<feature type="transmembrane region" description="Helical" evidence="5">
    <location>
        <begin position="232"/>
        <end position="254"/>
    </location>
</feature>
<dbReference type="InterPro" id="IPR036259">
    <property type="entry name" value="MFS_trans_sf"/>
</dbReference>
<feature type="transmembrane region" description="Helical" evidence="5">
    <location>
        <begin position="42"/>
        <end position="63"/>
    </location>
</feature>
<dbReference type="InterPro" id="IPR011701">
    <property type="entry name" value="MFS"/>
</dbReference>
<accession>A0A5C8HU12</accession>
<dbReference type="SUPFAM" id="SSF103473">
    <property type="entry name" value="MFS general substrate transporter"/>
    <property type="match status" value="1"/>
</dbReference>
<dbReference type="PANTHER" id="PTHR23501">
    <property type="entry name" value="MAJOR FACILITATOR SUPERFAMILY"/>
    <property type="match status" value="1"/>
</dbReference>
<dbReference type="Pfam" id="PF07690">
    <property type="entry name" value="MFS_1"/>
    <property type="match status" value="2"/>
</dbReference>
<protein>
    <submittedName>
        <fullName evidence="7">MFS transporter</fullName>
    </submittedName>
</protein>
<dbReference type="PANTHER" id="PTHR23501:SF154">
    <property type="entry name" value="MULTIDRUG-EFFLUX TRANSPORTER RV1634-RELATED"/>
    <property type="match status" value="1"/>
</dbReference>
<feature type="transmembrane region" description="Helical" evidence="5">
    <location>
        <begin position="322"/>
        <end position="340"/>
    </location>
</feature>